<evidence type="ECO:0000313" key="2">
    <source>
        <dbReference type="EMBL" id="CAT05065.1"/>
    </source>
</evidence>
<keyword evidence="1" id="KW-0812">Transmembrane</keyword>
<proteinExistence type="predicted"/>
<reference evidence="3" key="1">
    <citation type="journal article" date="2009" name="BMC Bioinformatics">
        <title>The Mycoplasma conjunctivae genome sequencing, annotation and analysis.</title>
        <authorList>
            <person name="Calderon-Copete S.P."/>
            <person name="Wigger G."/>
            <person name="Wunderlin C."/>
            <person name="Schmidheini T."/>
            <person name="Frey J."/>
            <person name="Quail M.A."/>
            <person name="Falquet L."/>
        </authorList>
    </citation>
    <scope>NUCLEOTIDE SEQUENCE [LARGE SCALE GENOMIC DNA]</scope>
    <source>
        <strain evidence="3">ATCC 25834 / NCTC 10147 / HRC/581</strain>
    </source>
</reference>
<dbReference type="KEGG" id="mco:MCJ_003770"/>
<sequence>MEKINYPFFFNFCYKFIAFSRINIYFWALLKMKKFFKNNNDFPKYKALNMVELYFNNILVE</sequence>
<evidence type="ECO:0000256" key="1">
    <source>
        <dbReference type="SAM" id="Phobius"/>
    </source>
</evidence>
<accession>C5J6H3</accession>
<dbReference type="AlphaFoldDB" id="C5J6H3"/>
<protein>
    <submittedName>
        <fullName evidence="2">Uncharacterized protein</fullName>
    </submittedName>
</protein>
<evidence type="ECO:0000313" key="3">
    <source>
        <dbReference type="Proteomes" id="UP000001491"/>
    </source>
</evidence>
<keyword evidence="1" id="KW-1133">Transmembrane helix</keyword>
<keyword evidence="3" id="KW-1185">Reference proteome</keyword>
<feature type="transmembrane region" description="Helical" evidence="1">
    <location>
        <begin position="6"/>
        <end position="30"/>
    </location>
</feature>
<name>C5J6H3_MESCH</name>
<dbReference type="HOGENOM" id="CLU_2917660_0_0_14"/>
<dbReference type="Proteomes" id="UP000001491">
    <property type="component" value="Chromosome"/>
</dbReference>
<gene>
    <name evidence="2" type="ordered locus">MCJ_003770</name>
</gene>
<dbReference type="EMBL" id="FM864216">
    <property type="protein sequence ID" value="CAT05065.1"/>
    <property type="molecule type" value="Genomic_DNA"/>
</dbReference>
<organism evidence="2 3">
    <name type="scientific">Mesomycoplasma conjunctivae (strain ATCC 25834 / NCTC 10147 / HRC/581)</name>
    <name type="common">Mycoplasma conjunctivae</name>
    <dbReference type="NCBI Taxonomy" id="572263"/>
    <lineage>
        <taxon>Bacteria</taxon>
        <taxon>Bacillati</taxon>
        <taxon>Mycoplasmatota</taxon>
        <taxon>Mycoplasmoidales</taxon>
        <taxon>Metamycoplasmataceae</taxon>
        <taxon>Mesomycoplasma</taxon>
    </lineage>
</organism>
<keyword evidence="1" id="KW-0472">Membrane</keyword>